<dbReference type="EMBL" id="CP071794">
    <property type="protein sequence ID" value="QTD56480.1"/>
    <property type="molecule type" value="Genomic_DNA"/>
</dbReference>
<keyword evidence="2" id="KW-1185">Reference proteome</keyword>
<gene>
    <name evidence="1" type="ORF">J4G78_02470</name>
</gene>
<name>A0ABX7T6L1_9SPHN</name>
<dbReference type="RefSeq" id="WP_207988300.1">
    <property type="nucleotide sequence ID" value="NZ_CP071794.1"/>
</dbReference>
<evidence type="ECO:0008006" key="3">
    <source>
        <dbReference type="Google" id="ProtNLM"/>
    </source>
</evidence>
<evidence type="ECO:0000313" key="2">
    <source>
        <dbReference type="Proteomes" id="UP000663923"/>
    </source>
</evidence>
<accession>A0ABX7T6L1</accession>
<proteinExistence type="predicted"/>
<reference evidence="1 2" key="1">
    <citation type="submission" date="2021-03" db="EMBL/GenBank/DDBJ databases">
        <title>Complete genome of Parasphingorhabdus_sp.JHSY0214.</title>
        <authorList>
            <person name="Yoo J.H."/>
            <person name="Bae J.W."/>
        </authorList>
    </citation>
    <scope>NUCLEOTIDE SEQUENCE [LARGE SCALE GENOMIC DNA]</scope>
    <source>
        <strain evidence="1 2">JHSY0214</strain>
    </source>
</reference>
<dbReference type="Proteomes" id="UP000663923">
    <property type="component" value="Chromosome"/>
</dbReference>
<evidence type="ECO:0000313" key="1">
    <source>
        <dbReference type="EMBL" id="QTD56480.1"/>
    </source>
</evidence>
<organism evidence="1 2">
    <name type="scientific">Parasphingorhabdus cellanae</name>
    <dbReference type="NCBI Taxonomy" id="2806553"/>
    <lineage>
        <taxon>Bacteria</taxon>
        <taxon>Pseudomonadati</taxon>
        <taxon>Pseudomonadota</taxon>
        <taxon>Alphaproteobacteria</taxon>
        <taxon>Sphingomonadales</taxon>
        <taxon>Sphingomonadaceae</taxon>
        <taxon>Parasphingorhabdus</taxon>
    </lineage>
</organism>
<protein>
    <recommendedName>
        <fullName evidence="3">Flagellar assembly protein FliH/Type III secretion system HrpE domain-containing protein</fullName>
    </recommendedName>
</protein>
<sequence length="218" mass="23994">MTNLSSDDFSAPSRNRNFIVSGSLQMIQKGFHPRYNWREDNKREHPEKACAEDETEQLDDGLNQEIAEAYAQGYLNGQQAVMVHQDQIDREESALAAALNRLKIGDQAKLAKLLWKVLLSLFEQSVGHVAADPELMRRRCDAAVALLRDGIGQACLHVAATDADILRDYNCDIPIKVDPSLLPGSVRLTHEAGQIISGTIAITKEIESRIGSAGSEPC</sequence>